<dbReference type="SUPFAM" id="SSF81345">
    <property type="entry name" value="ABC transporter involved in vitamin B12 uptake, BtuC"/>
    <property type="match status" value="1"/>
</dbReference>
<evidence type="ECO:0000256" key="4">
    <source>
        <dbReference type="ARBA" id="ARBA00022475"/>
    </source>
</evidence>
<evidence type="ECO:0000256" key="7">
    <source>
        <dbReference type="ARBA" id="ARBA00023136"/>
    </source>
</evidence>
<dbReference type="RefSeq" id="WP_093338034.1">
    <property type="nucleotide sequence ID" value="NZ_FOXD01000015.1"/>
</dbReference>
<evidence type="ECO:0000256" key="3">
    <source>
        <dbReference type="ARBA" id="ARBA00022448"/>
    </source>
</evidence>
<dbReference type="AlphaFoldDB" id="A0A1I5V550"/>
<comment type="similarity">
    <text evidence="2 8">Belongs to the ABC-3 integral membrane protein family.</text>
</comment>
<dbReference type="GO" id="GO:0055085">
    <property type="term" value="P:transmembrane transport"/>
    <property type="evidence" value="ECO:0007669"/>
    <property type="project" value="InterPro"/>
</dbReference>
<dbReference type="PANTHER" id="PTHR30477">
    <property type="entry name" value="ABC-TRANSPORTER METAL-BINDING PROTEIN"/>
    <property type="match status" value="1"/>
</dbReference>
<feature type="transmembrane region" description="Helical" evidence="9">
    <location>
        <begin position="202"/>
        <end position="221"/>
    </location>
</feature>
<dbReference type="STRING" id="1884432.SAMN05518683_11513"/>
<dbReference type="CDD" id="cd06550">
    <property type="entry name" value="TM_ABC_iron-siderophores_like"/>
    <property type="match status" value="1"/>
</dbReference>
<dbReference type="Gene3D" id="1.10.3470.10">
    <property type="entry name" value="ABC transporter involved in vitamin B12 uptake, BtuC"/>
    <property type="match status" value="1"/>
</dbReference>
<dbReference type="InterPro" id="IPR001626">
    <property type="entry name" value="ABC_TroCD"/>
</dbReference>
<feature type="transmembrane region" description="Helical" evidence="9">
    <location>
        <begin position="259"/>
        <end position="283"/>
    </location>
</feature>
<dbReference type="InterPro" id="IPR037294">
    <property type="entry name" value="ABC_BtuC-like"/>
</dbReference>
<comment type="subcellular location">
    <subcellularLocation>
        <location evidence="1 8">Cell membrane</location>
        <topology evidence="1 8">Multi-pass membrane protein</topology>
    </subcellularLocation>
</comment>
<organism evidence="10 11">
    <name type="scientific">Salibacterium halotolerans</name>
    <dbReference type="NCBI Taxonomy" id="1884432"/>
    <lineage>
        <taxon>Bacteria</taxon>
        <taxon>Bacillati</taxon>
        <taxon>Bacillota</taxon>
        <taxon>Bacilli</taxon>
        <taxon>Bacillales</taxon>
        <taxon>Bacillaceae</taxon>
    </lineage>
</organism>
<proteinExistence type="inferred from homology"/>
<evidence type="ECO:0000256" key="9">
    <source>
        <dbReference type="SAM" id="Phobius"/>
    </source>
</evidence>
<evidence type="ECO:0000313" key="10">
    <source>
        <dbReference type="EMBL" id="SFQ02066.1"/>
    </source>
</evidence>
<dbReference type="Pfam" id="PF00950">
    <property type="entry name" value="ABC-3"/>
    <property type="match status" value="1"/>
</dbReference>
<keyword evidence="5 8" id="KW-0812">Transmembrane</keyword>
<keyword evidence="4" id="KW-1003">Cell membrane</keyword>
<dbReference type="GO" id="GO:0043190">
    <property type="term" value="C:ATP-binding cassette (ABC) transporter complex"/>
    <property type="evidence" value="ECO:0007669"/>
    <property type="project" value="InterPro"/>
</dbReference>
<sequence length="310" mass="33311">MTYEGWIIVTGVLVGASCSIIGVLLVLRQMAMISDAISHTVILGLVSAFLLTSTLDSFTMLIGAAVAGLLTTIVIQLLQNSGVQPDAAIGVTFTAFFALGVFLISRYAGNVHLDVNHALMGDIAFVPFQTVSVFGVSMPQAFLFVSVVLFLNVILAVLFYKEWKVSTFDPGLAVALGVPVAFLHYLLMTMTSVTAVSSFDSVGAVLVVAFMIVPAASAYLWTRSFPYMFVLSIFISAASCFSGYYAAKWLNVSISGSMAVMTGVFFLISFLFAGEDGIVTRVLRQKRKQRMQWNAASAAASQPERDRLNG</sequence>
<evidence type="ECO:0000256" key="6">
    <source>
        <dbReference type="ARBA" id="ARBA00022989"/>
    </source>
</evidence>
<feature type="transmembrane region" description="Helical" evidence="9">
    <location>
        <begin position="36"/>
        <end position="52"/>
    </location>
</feature>
<feature type="transmembrane region" description="Helical" evidence="9">
    <location>
        <begin position="87"/>
        <end position="108"/>
    </location>
</feature>
<protein>
    <submittedName>
        <fullName evidence="10">Manganese/zinc/iron transport system permease protein</fullName>
    </submittedName>
</protein>
<gene>
    <name evidence="10" type="ORF">SAMN05518683_11513</name>
</gene>
<feature type="transmembrane region" description="Helical" evidence="9">
    <location>
        <begin position="172"/>
        <end position="196"/>
    </location>
</feature>
<dbReference type="OrthoDB" id="9788905at2"/>
<feature type="transmembrane region" description="Helical" evidence="9">
    <location>
        <begin position="58"/>
        <end position="78"/>
    </location>
</feature>
<keyword evidence="3 8" id="KW-0813">Transport</keyword>
<dbReference type="EMBL" id="FOXD01000015">
    <property type="protein sequence ID" value="SFQ02066.1"/>
    <property type="molecule type" value="Genomic_DNA"/>
</dbReference>
<feature type="transmembrane region" description="Helical" evidence="9">
    <location>
        <begin position="228"/>
        <end position="247"/>
    </location>
</feature>
<evidence type="ECO:0000256" key="2">
    <source>
        <dbReference type="ARBA" id="ARBA00008034"/>
    </source>
</evidence>
<dbReference type="PANTHER" id="PTHR30477:SF8">
    <property type="entry name" value="METAL TRANSPORT SYSTEM MEMBRANE PROTEIN CT_070-RELATED"/>
    <property type="match status" value="1"/>
</dbReference>
<accession>A0A1I5V550</accession>
<feature type="transmembrane region" description="Helical" evidence="9">
    <location>
        <begin position="141"/>
        <end position="160"/>
    </location>
</feature>
<keyword evidence="6 9" id="KW-1133">Transmembrane helix</keyword>
<reference evidence="11" key="1">
    <citation type="submission" date="2016-10" db="EMBL/GenBank/DDBJ databases">
        <authorList>
            <person name="Varghese N."/>
            <person name="Submissions S."/>
        </authorList>
    </citation>
    <scope>NUCLEOTIDE SEQUENCE [LARGE SCALE GENOMIC DNA]</scope>
    <source>
        <strain evidence="11">S7</strain>
    </source>
</reference>
<keyword evidence="7 9" id="KW-0472">Membrane</keyword>
<evidence type="ECO:0000313" key="11">
    <source>
        <dbReference type="Proteomes" id="UP000198892"/>
    </source>
</evidence>
<evidence type="ECO:0000256" key="1">
    <source>
        <dbReference type="ARBA" id="ARBA00004651"/>
    </source>
</evidence>
<feature type="transmembrane region" description="Helical" evidence="9">
    <location>
        <begin position="6"/>
        <end position="27"/>
    </location>
</feature>
<dbReference type="Proteomes" id="UP000198892">
    <property type="component" value="Unassembled WGS sequence"/>
</dbReference>
<evidence type="ECO:0000256" key="8">
    <source>
        <dbReference type="RuleBase" id="RU003943"/>
    </source>
</evidence>
<name>A0A1I5V550_9BACI</name>
<keyword evidence="11" id="KW-1185">Reference proteome</keyword>
<evidence type="ECO:0000256" key="5">
    <source>
        <dbReference type="ARBA" id="ARBA00022692"/>
    </source>
</evidence>
<dbReference type="GO" id="GO:0010043">
    <property type="term" value="P:response to zinc ion"/>
    <property type="evidence" value="ECO:0007669"/>
    <property type="project" value="TreeGrafter"/>
</dbReference>